<comment type="function">
    <text evidence="1">VSG forms a coat on the surface of the parasite. The trypanosome evades the immune response of the host by expressing a series of antigenically distinct VSGs from an estimated 1000 VSG genes.</text>
</comment>
<feature type="chain" id="PRO_5003389128" evidence="10">
    <location>
        <begin position="26"/>
        <end position="510"/>
    </location>
</feature>
<dbReference type="GO" id="GO:0098552">
    <property type="term" value="C:side of membrane"/>
    <property type="evidence" value="ECO:0007669"/>
    <property type="project" value="UniProtKB-KW"/>
</dbReference>
<evidence type="ECO:0000313" key="12">
    <source>
        <dbReference type="EMBL" id="CCD16552.1"/>
    </source>
</evidence>
<evidence type="ECO:0000256" key="1">
    <source>
        <dbReference type="ARBA" id="ARBA00002523"/>
    </source>
</evidence>
<feature type="coiled-coil region" evidence="9">
    <location>
        <begin position="443"/>
        <end position="480"/>
    </location>
</feature>
<protein>
    <submittedName>
        <fullName evidence="12">Variant surface glycoprotein</fullName>
    </submittedName>
</protein>
<evidence type="ECO:0000256" key="9">
    <source>
        <dbReference type="SAM" id="Coils"/>
    </source>
</evidence>
<dbReference type="Proteomes" id="UP000000702">
    <property type="component" value="Unassembled WGS sequence"/>
</dbReference>
<evidence type="ECO:0000256" key="5">
    <source>
        <dbReference type="ARBA" id="ARBA00022729"/>
    </source>
</evidence>
<evidence type="ECO:0000256" key="4">
    <source>
        <dbReference type="ARBA" id="ARBA00022622"/>
    </source>
</evidence>
<keyword evidence="4" id="KW-0336">GPI-anchor</keyword>
<reference evidence="13" key="1">
    <citation type="submission" date="2011-07" db="EMBL/GenBank/DDBJ databases">
        <title>Divergent evolution of antigenic variation in African trypanosomes.</title>
        <authorList>
            <person name="Jackson A.P."/>
            <person name="Berry A."/>
            <person name="Allison H.C."/>
            <person name="Burton P."/>
            <person name="Anderson J."/>
            <person name="Aslett M."/>
            <person name="Brown R."/>
            <person name="Corton N."/>
            <person name="Harris D."/>
            <person name="Hauser H."/>
            <person name="Gamble J."/>
            <person name="Gilderthorp R."/>
            <person name="McQuillan J."/>
            <person name="Quail M.A."/>
            <person name="Sanders M."/>
            <person name="Van Tonder A."/>
            <person name="Ginger M.L."/>
            <person name="Donelson J.E."/>
            <person name="Field M.C."/>
            <person name="Barry J.D."/>
            <person name="Berriman M."/>
            <person name="Hertz-Fowler C."/>
        </authorList>
    </citation>
    <scope>NUCLEOTIDE SEQUENCE [LARGE SCALE GENOMIC DNA]</scope>
    <source>
        <strain evidence="13">IL3000</strain>
    </source>
</reference>
<keyword evidence="6" id="KW-0472">Membrane</keyword>
<keyword evidence="8" id="KW-0449">Lipoprotein</keyword>
<comment type="caution">
    <text evidence="12">The sequence shown here is derived from an EMBL/GenBank/DDBJ whole genome shotgun (WGS) entry which is preliminary data.</text>
</comment>
<evidence type="ECO:0000256" key="2">
    <source>
        <dbReference type="ARBA" id="ARBA00004609"/>
    </source>
</evidence>
<evidence type="ECO:0000256" key="3">
    <source>
        <dbReference type="ARBA" id="ARBA00022475"/>
    </source>
</evidence>
<organism evidence="12 13">
    <name type="scientific">Trypanosoma congolense (strain IL3000)</name>
    <dbReference type="NCBI Taxonomy" id="1068625"/>
    <lineage>
        <taxon>Eukaryota</taxon>
        <taxon>Discoba</taxon>
        <taxon>Euglenozoa</taxon>
        <taxon>Kinetoplastea</taxon>
        <taxon>Metakinetoplastina</taxon>
        <taxon>Trypanosomatida</taxon>
        <taxon>Trypanosomatidae</taxon>
        <taxon>Trypanosoma</taxon>
        <taxon>Nannomonas</taxon>
    </lineage>
</organism>
<comment type="subcellular location">
    <subcellularLocation>
        <location evidence="2">Cell membrane</location>
        <topology evidence="2">Lipid-anchor</topology>
        <topology evidence="2">GPI-anchor</topology>
    </subcellularLocation>
</comment>
<evidence type="ECO:0000313" key="13">
    <source>
        <dbReference type="Proteomes" id="UP000000702"/>
    </source>
</evidence>
<name>F9WGW4_TRYCI</name>
<feature type="domain" description="Trypanosome variant surface glycoprotein B-type N-terminal" evidence="11">
    <location>
        <begin position="99"/>
        <end position="237"/>
    </location>
</feature>
<sequence length="510" mass="57524">MERGKMRNWNRIVAVWWVIVAVVGSEHYNKKEFEHLCKILKVAEGEPKKIPDELRKFTDTTRVLESLLRVTRTSTATYQKVVKLSSIDKEDADFVSYTVKRKTANAKIQHAWEKVDEIISRMEEELILANKERTQARNSLAHAIYGAQVGELPKDEEIPMVLKNVSRGSISNSNGGEKKVKYHGSSTNPTCGGSGESGAGFTLINDFYCLCAGKESNHTVCHQDIRGPAKWNDEKKDDTIEEEFECKSCNGNCNNCPCCGGKCRQEDGKCKFYCDKGKCDKDCKQCKEKCCCCKDCDGGCNCGQECKDGCCRAGPYGILEGEWLKLNITEKGESKTVEFEKGWPHIRKVCEEVFKDKINTTAESIQEVLDEFNKLLGGNTKKEIEPKSAEMDARRLFVLGFVKNMGSGCKGVHKHNQQGDVGVCVNYWAVSNLGIGIVWQNYMLEAQKQLQAMDKHIQKAQQLSRMIQKLKESAEESYRNSAHEGMLWPLQDGSRKNTSHNFLIFFACLF</sequence>
<evidence type="ECO:0000256" key="10">
    <source>
        <dbReference type="SAM" id="SignalP"/>
    </source>
</evidence>
<dbReference type="InterPro" id="IPR025932">
    <property type="entry name" value="Trypano_VSG_B_N_dom"/>
</dbReference>
<accession>F9WGW4</accession>
<proteinExistence type="predicted"/>
<dbReference type="Pfam" id="PF13206">
    <property type="entry name" value="VSG_B"/>
    <property type="match status" value="2"/>
</dbReference>
<feature type="domain" description="Trypanosome variant surface glycoprotein B-type N-terminal" evidence="11">
    <location>
        <begin position="290"/>
        <end position="468"/>
    </location>
</feature>
<evidence type="ECO:0000256" key="8">
    <source>
        <dbReference type="ARBA" id="ARBA00023288"/>
    </source>
</evidence>
<reference evidence="12 13" key="2">
    <citation type="journal article" date="2012" name="Proc. Natl. Acad. Sci. U.S.A.">
        <title>Antigenic diversity is generated by distinct evolutionary mechanisms in African trypanosome species.</title>
        <authorList>
            <person name="Jackson A.P."/>
            <person name="Berry A."/>
            <person name="Aslett M."/>
            <person name="Allison H.C."/>
            <person name="Burton P."/>
            <person name="Vavrova-Anderson J."/>
            <person name="Brown R."/>
            <person name="Browne H."/>
            <person name="Corton N."/>
            <person name="Hauser H."/>
            <person name="Gamble J."/>
            <person name="Gilderthorp R."/>
            <person name="Marcello L."/>
            <person name="McQuillan J."/>
            <person name="Otto T.D."/>
            <person name="Quail M.A."/>
            <person name="Sanders M.J."/>
            <person name="van Tonder A."/>
            <person name="Ginger M.L."/>
            <person name="Field M.C."/>
            <person name="Barry J.D."/>
            <person name="Hertz-Fowler C."/>
            <person name="Berriman M."/>
        </authorList>
    </citation>
    <scope>NUCLEOTIDE SEQUENCE [LARGE SCALE GENOMIC DNA]</scope>
    <source>
        <strain evidence="12 13">IL3000</strain>
    </source>
</reference>
<keyword evidence="5 10" id="KW-0732">Signal</keyword>
<evidence type="ECO:0000256" key="6">
    <source>
        <dbReference type="ARBA" id="ARBA00023136"/>
    </source>
</evidence>
<keyword evidence="9" id="KW-0175">Coiled coil</keyword>
<keyword evidence="3" id="KW-1003">Cell membrane</keyword>
<evidence type="ECO:0000259" key="11">
    <source>
        <dbReference type="Pfam" id="PF13206"/>
    </source>
</evidence>
<dbReference type="GO" id="GO:0005886">
    <property type="term" value="C:plasma membrane"/>
    <property type="evidence" value="ECO:0007669"/>
    <property type="project" value="UniProtKB-SubCell"/>
</dbReference>
<keyword evidence="13" id="KW-1185">Reference proteome</keyword>
<evidence type="ECO:0000256" key="7">
    <source>
        <dbReference type="ARBA" id="ARBA00023180"/>
    </source>
</evidence>
<dbReference type="VEuPathDB" id="TriTrypDB:TcIL3000_0_14660"/>
<dbReference type="AlphaFoldDB" id="F9WGW4"/>
<gene>
    <name evidence="12" type="ORF">TCIL3000_0_14660</name>
</gene>
<feature type="signal peptide" evidence="10">
    <location>
        <begin position="1"/>
        <end position="25"/>
    </location>
</feature>
<dbReference type="EMBL" id="CAEQ01002337">
    <property type="protein sequence ID" value="CCD16552.1"/>
    <property type="molecule type" value="Genomic_DNA"/>
</dbReference>
<keyword evidence="7" id="KW-0325">Glycoprotein</keyword>